<feature type="compositionally biased region" description="Basic residues" evidence="1">
    <location>
        <begin position="37"/>
        <end position="49"/>
    </location>
</feature>
<reference evidence="2" key="1">
    <citation type="submission" date="2022-10" db="EMBL/GenBank/DDBJ databases">
        <authorList>
            <person name="Chen Y."/>
            <person name="Dougan E. K."/>
            <person name="Chan C."/>
            <person name="Rhodes N."/>
            <person name="Thang M."/>
        </authorList>
    </citation>
    <scope>NUCLEOTIDE SEQUENCE</scope>
</reference>
<evidence type="ECO:0000256" key="1">
    <source>
        <dbReference type="SAM" id="MobiDB-lite"/>
    </source>
</evidence>
<organism evidence="2">
    <name type="scientific">Cladocopium goreaui</name>
    <dbReference type="NCBI Taxonomy" id="2562237"/>
    <lineage>
        <taxon>Eukaryota</taxon>
        <taxon>Sar</taxon>
        <taxon>Alveolata</taxon>
        <taxon>Dinophyceae</taxon>
        <taxon>Suessiales</taxon>
        <taxon>Symbiodiniaceae</taxon>
        <taxon>Cladocopium</taxon>
    </lineage>
</organism>
<proteinExistence type="predicted"/>
<sequence>DQVNENLKSNSEEEKSEEKEDLGDDSSEESGFDLKNKAKKKAPTKRFRGKQAETEAPAAKATRKAEKEKEKEKEKTETEASAAPSSKSSGSGKVNPEKVMAGAKQSLAALQQVSPMMLWGNRQKVKETDSKVVKAMDLVTKLEGIKSEEAAKLMEEISSMADRMSKWVEIVNQISIVNNESPQEVVEKLTAQSNALASALQTQSADCMRQALVDIGKMLLEAFVSMLAVDPGVTAEHRGSFFEYISIRKEAKERAMFTLAKMMEHSKLGTEGMIAIQCSLFSAWVDKLRTINTETTVAVLNSIPDFCNCPDVL</sequence>
<evidence type="ECO:0000313" key="2">
    <source>
        <dbReference type="EMBL" id="CAI3996926.1"/>
    </source>
</evidence>
<protein>
    <submittedName>
        <fullName evidence="2">Uncharacterized protein</fullName>
    </submittedName>
</protein>
<reference evidence="3 4" key="2">
    <citation type="submission" date="2024-05" db="EMBL/GenBank/DDBJ databases">
        <authorList>
            <person name="Chen Y."/>
            <person name="Shah S."/>
            <person name="Dougan E. K."/>
            <person name="Thang M."/>
            <person name="Chan C."/>
        </authorList>
    </citation>
    <scope>NUCLEOTIDE SEQUENCE [LARGE SCALE GENOMIC DNA]</scope>
</reference>
<dbReference type="AlphaFoldDB" id="A0A9P1CVA0"/>
<name>A0A9P1CVA0_9DINO</name>
<feature type="compositionally biased region" description="Low complexity" evidence="1">
    <location>
        <begin position="79"/>
        <end position="93"/>
    </location>
</feature>
<feature type="compositionally biased region" description="Acidic residues" evidence="1">
    <location>
        <begin position="19"/>
        <end position="31"/>
    </location>
</feature>
<feature type="non-terminal residue" evidence="2">
    <location>
        <position position="313"/>
    </location>
</feature>
<evidence type="ECO:0000313" key="4">
    <source>
        <dbReference type="Proteomes" id="UP001152797"/>
    </source>
</evidence>
<feature type="compositionally biased region" description="Basic and acidic residues" evidence="1">
    <location>
        <begin position="63"/>
        <end position="78"/>
    </location>
</feature>
<feature type="non-terminal residue" evidence="2">
    <location>
        <position position="1"/>
    </location>
</feature>
<accession>A0A9P1CVA0</accession>
<dbReference type="EMBL" id="CAMXCT010002266">
    <property type="protein sequence ID" value="CAI3996926.1"/>
    <property type="molecule type" value="Genomic_DNA"/>
</dbReference>
<evidence type="ECO:0000313" key="3">
    <source>
        <dbReference type="EMBL" id="CAL4784238.1"/>
    </source>
</evidence>
<feature type="region of interest" description="Disordered" evidence="1">
    <location>
        <begin position="1"/>
        <end position="96"/>
    </location>
</feature>
<dbReference type="EMBL" id="CAMXCT020002266">
    <property type="protein sequence ID" value="CAL1150301.1"/>
    <property type="molecule type" value="Genomic_DNA"/>
</dbReference>
<dbReference type="Proteomes" id="UP001152797">
    <property type="component" value="Unassembled WGS sequence"/>
</dbReference>
<dbReference type="EMBL" id="CAMXCT030002266">
    <property type="protein sequence ID" value="CAL4784238.1"/>
    <property type="molecule type" value="Genomic_DNA"/>
</dbReference>
<gene>
    <name evidence="2" type="ORF">C1SCF055_LOCUS23356</name>
</gene>
<comment type="caution">
    <text evidence="2">The sequence shown here is derived from an EMBL/GenBank/DDBJ whole genome shotgun (WGS) entry which is preliminary data.</text>
</comment>
<keyword evidence="4" id="KW-1185">Reference proteome</keyword>